<keyword evidence="2" id="KW-1185">Reference proteome</keyword>
<protein>
    <submittedName>
        <fullName evidence="1">Uncharacterized protein</fullName>
    </submittedName>
</protein>
<accession>A0A849I488</accession>
<dbReference type="AlphaFoldDB" id="A0A849I488"/>
<dbReference type="RefSeq" id="WP_171219699.1">
    <property type="nucleotide sequence ID" value="NZ_JABEPP010000005.1"/>
</dbReference>
<sequence length="66" mass="7410">MAGLALWCRRDRIQICEAKPDDDDDSFIEPREKKLVPVAGMRALERFCHIAPLQLTATNLSAVIIS</sequence>
<reference evidence="1 2" key="1">
    <citation type="submission" date="2020-04" db="EMBL/GenBank/DDBJ databases">
        <title>Enterovirga sp. isolate from soil.</title>
        <authorList>
            <person name="Chea S."/>
            <person name="Kim D.-U."/>
        </authorList>
    </citation>
    <scope>NUCLEOTIDE SEQUENCE [LARGE SCALE GENOMIC DNA]</scope>
    <source>
        <strain evidence="1 2">DB1703</strain>
    </source>
</reference>
<organism evidence="1 2">
    <name type="scientific">Enterovirga aerilata</name>
    <dbReference type="NCBI Taxonomy" id="2730920"/>
    <lineage>
        <taxon>Bacteria</taxon>
        <taxon>Pseudomonadati</taxon>
        <taxon>Pseudomonadota</taxon>
        <taxon>Alphaproteobacteria</taxon>
        <taxon>Hyphomicrobiales</taxon>
        <taxon>Methylobacteriaceae</taxon>
        <taxon>Enterovirga</taxon>
    </lineage>
</organism>
<gene>
    <name evidence="1" type="ORF">HJG44_17900</name>
</gene>
<evidence type="ECO:0000313" key="2">
    <source>
        <dbReference type="Proteomes" id="UP000564885"/>
    </source>
</evidence>
<name>A0A849I488_9HYPH</name>
<comment type="caution">
    <text evidence="1">The sequence shown here is derived from an EMBL/GenBank/DDBJ whole genome shotgun (WGS) entry which is preliminary data.</text>
</comment>
<dbReference type="Proteomes" id="UP000564885">
    <property type="component" value="Unassembled WGS sequence"/>
</dbReference>
<evidence type="ECO:0000313" key="1">
    <source>
        <dbReference type="EMBL" id="NNM74242.1"/>
    </source>
</evidence>
<dbReference type="EMBL" id="JABEPP010000005">
    <property type="protein sequence ID" value="NNM74242.1"/>
    <property type="molecule type" value="Genomic_DNA"/>
</dbReference>
<proteinExistence type="predicted"/>